<evidence type="ECO:0000313" key="4">
    <source>
        <dbReference type="EMBL" id="KAG6971156.1"/>
    </source>
</evidence>
<feature type="transmembrane region" description="Helical" evidence="3">
    <location>
        <begin position="1724"/>
        <end position="1750"/>
    </location>
</feature>
<feature type="region of interest" description="Disordered" evidence="2">
    <location>
        <begin position="946"/>
        <end position="965"/>
    </location>
</feature>
<evidence type="ECO:0000256" key="3">
    <source>
        <dbReference type="SAM" id="Phobius"/>
    </source>
</evidence>
<evidence type="ECO:0000256" key="1">
    <source>
        <dbReference type="SAM" id="Coils"/>
    </source>
</evidence>
<feature type="region of interest" description="Disordered" evidence="2">
    <location>
        <begin position="152"/>
        <end position="174"/>
    </location>
</feature>
<name>A0A8T1UV06_9STRA</name>
<feature type="compositionally biased region" description="Low complexity" evidence="2">
    <location>
        <begin position="428"/>
        <end position="437"/>
    </location>
</feature>
<feature type="transmembrane region" description="Helical" evidence="3">
    <location>
        <begin position="1790"/>
        <end position="1817"/>
    </location>
</feature>
<feature type="transmembrane region" description="Helical" evidence="3">
    <location>
        <begin position="1636"/>
        <end position="1661"/>
    </location>
</feature>
<evidence type="ECO:0008006" key="6">
    <source>
        <dbReference type="Google" id="ProtNLM"/>
    </source>
</evidence>
<organism evidence="4 5">
    <name type="scientific">Phytophthora cactorum</name>
    <dbReference type="NCBI Taxonomy" id="29920"/>
    <lineage>
        <taxon>Eukaryota</taxon>
        <taxon>Sar</taxon>
        <taxon>Stramenopiles</taxon>
        <taxon>Oomycota</taxon>
        <taxon>Peronosporomycetes</taxon>
        <taxon>Peronosporales</taxon>
        <taxon>Peronosporaceae</taxon>
        <taxon>Phytophthora</taxon>
    </lineage>
</organism>
<evidence type="ECO:0000256" key="2">
    <source>
        <dbReference type="SAM" id="MobiDB-lite"/>
    </source>
</evidence>
<dbReference type="Proteomes" id="UP000688947">
    <property type="component" value="Unassembled WGS sequence"/>
</dbReference>
<feature type="compositionally biased region" description="Basic and acidic residues" evidence="2">
    <location>
        <begin position="327"/>
        <end position="337"/>
    </location>
</feature>
<feature type="transmembrane region" description="Helical" evidence="3">
    <location>
        <begin position="1112"/>
        <end position="1134"/>
    </location>
</feature>
<feature type="region of interest" description="Disordered" evidence="2">
    <location>
        <begin position="76"/>
        <end position="118"/>
    </location>
</feature>
<feature type="transmembrane region" description="Helical" evidence="3">
    <location>
        <begin position="1682"/>
        <end position="1704"/>
    </location>
</feature>
<dbReference type="GO" id="GO:0005886">
    <property type="term" value="C:plasma membrane"/>
    <property type="evidence" value="ECO:0007669"/>
    <property type="project" value="TreeGrafter"/>
</dbReference>
<dbReference type="VEuPathDB" id="FungiDB:PC110_g8410"/>
<feature type="compositionally biased region" description="Basic and acidic residues" evidence="2">
    <location>
        <begin position="413"/>
        <end position="427"/>
    </location>
</feature>
<accession>A0A8T1UV06</accession>
<feature type="region of interest" description="Disordered" evidence="2">
    <location>
        <begin position="257"/>
        <end position="486"/>
    </location>
</feature>
<dbReference type="OrthoDB" id="192629at2759"/>
<feature type="compositionally biased region" description="Acidic residues" evidence="2">
    <location>
        <begin position="844"/>
        <end position="857"/>
    </location>
</feature>
<feature type="transmembrane region" description="Helical" evidence="3">
    <location>
        <begin position="1924"/>
        <end position="1957"/>
    </location>
</feature>
<feature type="region of interest" description="Disordered" evidence="2">
    <location>
        <begin position="2130"/>
        <end position="2175"/>
    </location>
</feature>
<evidence type="ECO:0000313" key="5">
    <source>
        <dbReference type="Proteomes" id="UP000688947"/>
    </source>
</evidence>
<feature type="compositionally biased region" description="Acidic residues" evidence="2">
    <location>
        <begin position="2144"/>
        <end position="2159"/>
    </location>
</feature>
<keyword evidence="3" id="KW-1133">Transmembrane helix</keyword>
<dbReference type="VEuPathDB" id="FungiDB:PC110_g8411"/>
<feature type="region of interest" description="Disordered" evidence="2">
    <location>
        <begin position="815"/>
        <end position="908"/>
    </location>
</feature>
<comment type="caution">
    <text evidence="4">The sequence shown here is derived from an EMBL/GenBank/DDBJ whole genome shotgun (WGS) entry which is preliminary data.</text>
</comment>
<feature type="coiled-coil region" evidence="1">
    <location>
        <begin position="39"/>
        <end position="73"/>
    </location>
</feature>
<feature type="coiled-coil region" evidence="1">
    <location>
        <begin position="1257"/>
        <end position="1313"/>
    </location>
</feature>
<dbReference type="PANTHER" id="PTHR13018">
    <property type="entry name" value="PROBABLE MEMBRANE PROTEIN DUF221-RELATED"/>
    <property type="match status" value="1"/>
</dbReference>
<feature type="compositionally biased region" description="Basic and acidic residues" evidence="2">
    <location>
        <begin position="2130"/>
        <end position="2141"/>
    </location>
</feature>
<feature type="compositionally biased region" description="Polar residues" evidence="2">
    <location>
        <begin position="368"/>
        <end position="379"/>
    </location>
</feature>
<feature type="compositionally biased region" description="Polar residues" evidence="2">
    <location>
        <begin position="893"/>
        <end position="903"/>
    </location>
</feature>
<sequence length="2175" mass="243257">MDEADAPAAAQISQADIIERQAETIARLKKQVQKGSEYKQLTKAKLKEAAARLKEYRIRVETLLRAEETLKQQLKTEQTAHAKTKKLHKSTLNQVKAKKHAHAATQTDEKRKATRTSQTLLSGDVERVNKKTMVDSGVQTVDVAVDTFTSRKRGRTLNQTQMDQMVPKLSRHSPKETLEDTLAINEEPLQLLGGHTTTFPHETSAALDAELAFSDSDAESGETGDTLKLNSIVESGENPDLIAFNPTFSSKIDKELEFSEEEEDAETKKRVDSTAETQQKANERADSSLLGRVDAAVQSEIDKELESSSDEEEEVETRRKRTVETSSVERKTIETGEKTAQFDALDPAIANEIDRDLETSSDEEDSQKTTINAANNGQKSAVRDDDNGRAVMSIDDELDGEFAALESDSEPENGEKKLANGSKHDGDSSSSSSSSDSDSSDGSDSDSDEDGDYLMAGTVDKTPVQIAGNISPGPVEEKGNDQEPSTTDAVVIATPVEEKPVTVSEEMYSPVVEAESSSQTLKSLQLDTTTAGINHSEDKEVTSAVGSQQTHICALHTHLCRSTGQLSRSRVLLFDIVRDNPDIRGLYFAVVMLEIYPAMLEREFDQQCNERPGVLKETLQQAFIVISSTAAAKKELLLHQSSLTMLHRIADAIQKPELELVDGTDRCIQKWYVHKLYDQVKVQDANYFELAKALEMCTAVYGLDLVSEIFSIDRCRELFTNANIEAKSGILSLVGHIATTVAPKTSDTQNPRTRSDQFVESAMDWLYELLSSQTFDKVSEDHFKLLVTCSKEHSSRIAGRDIVLVSLWELGSSAEMEESTEASVDLEQPDGVEDNEEQTSPTEEQPDEVEANEEQISSDEAATSEVSVDASELEQPLENETVEEEAKEEQISSDEGVSDANQEPTDHVELSVSERFEENEGEDVPVANEDLFAEPHHALDMTSMVDNIPTESPRPSPRQKAVTSLSRGASRFTSFRQGMTRDERLKSMVSQAEAKARKVRLGEGIKSVFQASMDDIGALGIGMQLYFMLTKYLSVAFLCMGIISLPAIMVNAYGHGITSSMVDPLQLAYSSIGNGGVNSDTAATARSCLPIGDIDCTWETVDTPLTSNPKTVTWIVTLTDVLYSFFFLCFLLFYSFRAKKAINEHQNKHLTPARYAVMVRGLPRDATEKEILDHFNNLYDLNKDEEYRKLWFGCCWGRRHKVKRSRTKHAVNRNVVSNVDHLEESTSINKDLYLDTWIAEVSVAHPTGGLLRTYLSSKHLGDKKEEIEALIQTLEAEKSISPIEFKAADEKLIHSSRKKLDKIVRRLEKSQRKIDVIKDVLPESDEAMDKKMKNKQSKNSTSKDKIAAAAKAAKLAATNTQQGFNWEACECAFVVFNNLESRRRCLLDYRQSTRWLSRKWQPEELRFREDFPLIVTRAPEPSNILWENLEVTNRGRFYRQLVTNLVTVALLVISCAIISAAQTTQEQFASKAPPEGLCDRALPAVYYADTSFSYNAQKKAIVWSLAWESNQTCTPGTSGENRYHIAYTNGILNDLDSSKLSYGTIYPNPNRCVDPCISETSTEVCNTLPCFYYQDLVMMEDRACQAYEASHVVYCYCSTQLTTSIKQYGFVNGPKNLWDNIPCRGYTKDYLVKNAFTLLAAGIVVIVNFLLDTILRMFAVFERHTSESTRTIRVAVRMFGAQFLNTALIVIVVNASFGLSSIPVAKELLGGKYRDFERGWYPTVGMGIATTMLLNAFLPQLMLFAQMCIVSPIRHWYKRRSIRTQAKMDKLYAGPTFDISLRYPMVLNSVFVTMAFCGGSPVLLFIAAVTATGIYWFDKLSILYLYSVKTTYDEILGEVTLQVLPWTLALHLGFSAWMYGNAELLKGTMLDLPWLLKSVGLSSVLRDHPDATSDELYSILTDKLEEYDVLGPNGFLVKIVYSHVMLMTVLCFIVTIGLLLYTIFGTIVFVVLGQLWAIIKHALLFPIEQIQALFLKEDEAPKTIDTLQEKEKLPVNMLPEFTEPFLMSVSRKYRPDEGLGYQRRKVDNTYELTCVWPEDTVHENGVERVAGDRKLTWETMQAPVKSYAIEANEKYRHSVNMVLDAWQIVKRARNLEHVPEPVSLGKTLPKLDDQVEIAVIATEITVKHEQELATDDTRPVEAVDIVEEEGEEEAEEEKIEESVASEGEAQDQTED</sequence>
<dbReference type="GO" id="GO:0005227">
    <property type="term" value="F:calcium-activated cation channel activity"/>
    <property type="evidence" value="ECO:0007669"/>
    <property type="project" value="InterPro"/>
</dbReference>
<feature type="transmembrane region" description="Helical" evidence="3">
    <location>
        <begin position="1032"/>
        <end position="1054"/>
    </location>
</feature>
<protein>
    <recommendedName>
        <fullName evidence="6">CSC1/OSCA1-like 7TM region domain-containing protein</fullName>
    </recommendedName>
</protein>
<feature type="compositionally biased region" description="Acidic residues" evidence="2">
    <location>
        <begin position="827"/>
        <end position="837"/>
    </location>
</feature>
<keyword evidence="1" id="KW-0175">Coiled coil</keyword>
<dbReference type="EMBL" id="JAENGZ010000058">
    <property type="protein sequence ID" value="KAG6971156.1"/>
    <property type="molecule type" value="Genomic_DNA"/>
</dbReference>
<keyword evidence="3" id="KW-0472">Membrane</keyword>
<feature type="compositionally biased region" description="Acidic residues" evidence="2">
    <location>
        <begin position="438"/>
        <end position="452"/>
    </location>
</feature>
<proteinExistence type="predicted"/>
<reference evidence="4" key="1">
    <citation type="submission" date="2021-01" db="EMBL/GenBank/DDBJ databases">
        <title>Phytophthora aleatoria, a newly-described species from Pinus radiata is distinct from Phytophthora cactorum isolates based on comparative genomics.</title>
        <authorList>
            <person name="Mcdougal R."/>
            <person name="Panda P."/>
            <person name="Williams N."/>
            <person name="Studholme D.J."/>
        </authorList>
    </citation>
    <scope>NUCLEOTIDE SEQUENCE</scope>
    <source>
        <strain evidence="4">NZFS 3830</strain>
    </source>
</reference>
<dbReference type="PANTHER" id="PTHR13018:SF5">
    <property type="entry name" value="RE44586P"/>
    <property type="match status" value="1"/>
</dbReference>
<gene>
    <name evidence="4" type="ORF">JG687_00002203</name>
</gene>
<keyword evidence="3" id="KW-0812">Transmembrane</keyword>
<dbReference type="InterPro" id="IPR045122">
    <property type="entry name" value="Csc1-like"/>
</dbReference>
<feature type="compositionally biased region" description="Acidic residues" evidence="2">
    <location>
        <begin position="871"/>
        <end position="887"/>
    </location>
</feature>